<evidence type="ECO:0000256" key="1">
    <source>
        <dbReference type="ARBA" id="ARBA00004123"/>
    </source>
</evidence>
<dbReference type="GO" id="GO:0005634">
    <property type="term" value="C:nucleus"/>
    <property type="evidence" value="ECO:0007669"/>
    <property type="project" value="UniProtKB-SubCell"/>
</dbReference>
<evidence type="ECO:0000256" key="7">
    <source>
        <dbReference type="SAM" id="MobiDB-lite"/>
    </source>
</evidence>
<feature type="DNA-binding region" description="Homeobox" evidence="6">
    <location>
        <begin position="180"/>
        <end position="237"/>
    </location>
</feature>
<comment type="similarity">
    <text evidence="2">Belongs to the TALE/IRO homeobox family.</text>
</comment>
<dbReference type="Proteomes" id="UP000274429">
    <property type="component" value="Unassembled WGS sequence"/>
</dbReference>
<evidence type="ECO:0000256" key="6">
    <source>
        <dbReference type="PROSITE-ProRule" id="PRU00108"/>
    </source>
</evidence>
<reference evidence="11" key="1">
    <citation type="submission" date="2017-02" db="UniProtKB">
        <authorList>
            <consortium name="WormBaseParasite"/>
        </authorList>
    </citation>
    <scope>IDENTIFICATION</scope>
</reference>
<dbReference type="PANTHER" id="PTHR11211">
    <property type="entry name" value="IROQUOIS-CLASS HOMEODOMAIN PROTEIN IRX"/>
    <property type="match status" value="1"/>
</dbReference>
<dbReference type="CDD" id="cd00086">
    <property type="entry name" value="homeodomain"/>
    <property type="match status" value="1"/>
</dbReference>
<dbReference type="PANTHER" id="PTHR11211:SF40">
    <property type="entry name" value="MIRROR, ISOFORM C"/>
    <property type="match status" value="1"/>
</dbReference>
<evidence type="ECO:0000313" key="11">
    <source>
        <dbReference type="WBParaSite" id="TTAC_0000065401-mRNA-1"/>
    </source>
</evidence>
<feature type="compositionally biased region" description="Pro residues" evidence="7">
    <location>
        <begin position="315"/>
        <end position="327"/>
    </location>
</feature>
<feature type="region of interest" description="Disordered" evidence="7">
    <location>
        <begin position="151"/>
        <end position="173"/>
    </location>
</feature>
<dbReference type="GO" id="GO:0000978">
    <property type="term" value="F:RNA polymerase II cis-regulatory region sequence-specific DNA binding"/>
    <property type="evidence" value="ECO:0007669"/>
    <property type="project" value="TreeGrafter"/>
</dbReference>
<dbReference type="InterPro" id="IPR009057">
    <property type="entry name" value="Homeodomain-like_sf"/>
</dbReference>
<evidence type="ECO:0000256" key="4">
    <source>
        <dbReference type="ARBA" id="ARBA00023155"/>
    </source>
</evidence>
<reference evidence="9 10" key="2">
    <citation type="submission" date="2018-11" db="EMBL/GenBank/DDBJ databases">
        <authorList>
            <consortium name="Pathogen Informatics"/>
        </authorList>
    </citation>
    <scope>NUCLEOTIDE SEQUENCE [LARGE SCALE GENOMIC DNA]</scope>
</reference>
<dbReference type="SUPFAM" id="SSF46689">
    <property type="entry name" value="Homeodomain-like"/>
    <property type="match status" value="1"/>
</dbReference>
<dbReference type="PROSITE" id="PS00027">
    <property type="entry name" value="HOMEOBOX_1"/>
    <property type="match status" value="1"/>
</dbReference>
<name>A0A0R3WJ28_HYDTA</name>
<dbReference type="EMBL" id="UYWX01000074">
    <property type="protein sequence ID" value="VDM16795.1"/>
    <property type="molecule type" value="Genomic_DNA"/>
</dbReference>
<dbReference type="InterPro" id="IPR001356">
    <property type="entry name" value="HD"/>
</dbReference>
<evidence type="ECO:0000256" key="5">
    <source>
        <dbReference type="ARBA" id="ARBA00023242"/>
    </source>
</evidence>
<dbReference type="WBParaSite" id="TTAC_0000065401-mRNA-1">
    <property type="protein sequence ID" value="TTAC_0000065401-mRNA-1"/>
    <property type="gene ID" value="TTAC_0000065401"/>
</dbReference>
<dbReference type="STRING" id="6205.A0A0R3WJ28"/>
<evidence type="ECO:0000256" key="2">
    <source>
        <dbReference type="ARBA" id="ARBA00008446"/>
    </source>
</evidence>
<dbReference type="PROSITE" id="PS50071">
    <property type="entry name" value="HOMEOBOX_2"/>
    <property type="match status" value="1"/>
</dbReference>
<evidence type="ECO:0000313" key="10">
    <source>
        <dbReference type="Proteomes" id="UP000274429"/>
    </source>
</evidence>
<protein>
    <submittedName>
        <fullName evidence="11">Homeobox domain-containing protein</fullName>
    </submittedName>
</protein>
<dbReference type="SMART" id="SM00389">
    <property type="entry name" value="HOX"/>
    <property type="match status" value="1"/>
</dbReference>
<dbReference type="Gene3D" id="1.10.10.60">
    <property type="entry name" value="Homeodomain-like"/>
    <property type="match status" value="1"/>
</dbReference>
<accession>A0A0R3WJ28</accession>
<keyword evidence="4 6" id="KW-0371">Homeobox</keyword>
<keyword evidence="5 6" id="KW-0539">Nucleus</keyword>
<feature type="region of interest" description="Disordered" evidence="7">
    <location>
        <begin position="302"/>
        <end position="328"/>
    </location>
</feature>
<organism evidence="11">
    <name type="scientific">Hydatigena taeniaeformis</name>
    <name type="common">Feline tapeworm</name>
    <name type="synonym">Taenia taeniaeformis</name>
    <dbReference type="NCBI Taxonomy" id="6205"/>
    <lineage>
        <taxon>Eukaryota</taxon>
        <taxon>Metazoa</taxon>
        <taxon>Spiralia</taxon>
        <taxon>Lophotrochozoa</taxon>
        <taxon>Platyhelminthes</taxon>
        <taxon>Cestoda</taxon>
        <taxon>Eucestoda</taxon>
        <taxon>Cyclophyllidea</taxon>
        <taxon>Taeniidae</taxon>
        <taxon>Hydatigera</taxon>
    </lineage>
</organism>
<feature type="region of interest" description="Disordered" evidence="7">
    <location>
        <begin position="237"/>
        <end position="261"/>
    </location>
</feature>
<dbReference type="Pfam" id="PF05920">
    <property type="entry name" value="Homeobox_KN"/>
    <property type="match status" value="1"/>
</dbReference>
<dbReference type="GO" id="GO:0000981">
    <property type="term" value="F:DNA-binding transcription factor activity, RNA polymerase II-specific"/>
    <property type="evidence" value="ECO:0007669"/>
    <property type="project" value="InterPro"/>
</dbReference>
<dbReference type="GO" id="GO:0030182">
    <property type="term" value="P:neuron differentiation"/>
    <property type="evidence" value="ECO:0007669"/>
    <property type="project" value="TreeGrafter"/>
</dbReference>
<evidence type="ECO:0000256" key="3">
    <source>
        <dbReference type="ARBA" id="ARBA00023125"/>
    </source>
</evidence>
<dbReference type="InterPro" id="IPR008422">
    <property type="entry name" value="KN_HD"/>
</dbReference>
<dbReference type="FunFam" id="1.10.10.60:FF:000003">
    <property type="entry name" value="Iroquois-class homeobox protein IRX"/>
    <property type="match status" value="1"/>
</dbReference>
<dbReference type="GO" id="GO:0048468">
    <property type="term" value="P:cell development"/>
    <property type="evidence" value="ECO:0007669"/>
    <property type="project" value="TreeGrafter"/>
</dbReference>
<evidence type="ECO:0000259" key="8">
    <source>
        <dbReference type="PROSITE" id="PS50071"/>
    </source>
</evidence>
<dbReference type="OrthoDB" id="5399138at2759"/>
<keyword evidence="10" id="KW-1185">Reference proteome</keyword>
<evidence type="ECO:0000313" key="9">
    <source>
        <dbReference type="EMBL" id="VDM16795.1"/>
    </source>
</evidence>
<comment type="subcellular location">
    <subcellularLocation>
        <location evidence="1 6">Nucleus</location>
    </subcellularLocation>
</comment>
<keyword evidence="3 6" id="KW-0238">DNA-binding</keyword>
<proteinExistence type="inferred from homology"/>
<dbReference type="InterPro" id="IPR017970">
    <property type="entry name" value="Homeobox_CS"/>
</dbReference>
<dbReference type="AlphaFoldDB" id="A0A0R3WJ28"/>
<gene>
    <name evidence="9" type="ORF">TTAC_LOCUS655</name>
</gene>
<feature type="domain" description="Homeobox" evidence="8">
    <location>
        <begin position="178"/>
        <end position="236"/>
    </location>
</feature>
<sequence>MEPNPDATLSMPLLNGMAEVGEFEPPPTLSLSSVAALTLNDNDTWLRLMEQHPLVLRNLFNAATQGLRHSGGDGGNRAFIGMSELSTSLAPTEVQGGPLQAPLTLKSSPSEALLVPIGSLLASPKRPSPTSFVLESNCPFVINKLPAQNSTETFKDREDRQFSPTEVEENREDGLPVKKKIATRETTCLLKNWLYEHRKNPYPTKEEKVMLATVTRMNLTQVSTWFANARRRLKKENRLSWTTKNRTLPPQPPPPPSSATLQTLPSVFWNEDCSIVRSLATQVHSLLWSQVVKDIKSCMTKNEVEKEAPVEPTLASPPAPSTLPPSPSSTKIWSLAALVEEQPPCNELSGD</sequence>